<dbReference type="Pfam" id="PF21686">
    <property type="entry name" value="LigD_Prim-Pol"/>
    <property type="match status" value="1"/>
</dbReference>
<evidence type="ECO:0000256" key="12">
    <source>
        <dbReference type="ARBA" id="ARBA00022840"/>
    </source>
</evidence>
<proteinExistence type="inferred from homology"/>
<evidence type="ECO:0000256" key="5">
    <source>
        <dbReference type="ARBA" id="ARBA00022695"/>
    </source>
</evidence>
<evidence type="ECO:0000259" key="23">
    <source>
        <dbReference type="PROSITE" id="PS50160"/>
    </source>
</evidence>
<dbReference type="CDD" id="cd07906">
    <property type="entry name" value="Adenylation_DNA_ligase_LigD_LigC"/>
    <property type="match status" value="1"/>
</dbReference>
<keyword evidence="10" id="KW-0378">Hydrolase</keyword>
<dbReference type="GO" id="GO:0003910">
    <property type="term" value="F:DNA ligase (ATP) activity"/>
    <property type="evidence" value="ECO:0007669"/>
    <property type="project" value="UniProtKB-EC"/>
</dbReference>
<evidence type="ECO:0000256" key="9">
    <source>
        <dbReference type="ARBA" id="ARBA00022763"/>
    </source>
</evidence>
<dbReference type="NCBIfam" id="TIGR02779">
    <property type="entry name" value="NHEJ_ligase_lig"/>
    <property type="match status" value="1"/>
</dbReference>
<keyword evidence="16" id="KW-0234">DNA repair</keyword>
<evidence type="ECO:0000256" key="22">
    <source>
        <dbReference type="ARBA" id="ARBA00049990"/>
    </source>
</evidence>
<evidence type="ECO:0000256" key="14">
    <source>
        <dbReference type="ARBA" id="ARBA00023125"/>
    </source>
</evidence>
<keyword evidence="6" id="KW-0540">Nuclease</keyword>
<reference evidence="24 25" key="1">
    <citation type="submission" date="2016-04" db="EMBL/GenBank/DDBJ databases">
        <title>Draft genome sequence of Aeribacillus pallidus 8m3 from petroleum reservoir.</title>
        <authorList>
            <person name="Poltaraus A.B."/>
            <person name="Nazina T.N."/>
            <person name="Tourova T.P."/>
            <person name="Malakho S.M."/>
            <person name="Korshunova A.V."/>
            <person name="Sokolova D.S."/>
        </authorList>
    </citation>
    <scope>NUCLEOTIDE SEQUENCE [LARGE SCALE GENOMIC DNA]</scope>
    <source>
        <strain evidence="24 25">8m3</strain>
    </source>
</reference>
<dbReference type="InterPro" id="IPR012310">
    <property type="entry name" value="DNA_ligase_ATP-dep_cent"/>
</dbReference>
<dbReference type="InterPro" id="IPR014146">
    <property type="entry name" value="LigD_ligase_dom"/>
</dbReference>
<evidence type="ECO:0000256" key="6">
    <source>
        <dbReference type="ARBA" id="ARBA00022722"/>
    </source>
</evidence>
<protein>
    <recommendedName>
        <fullName evidence="2">DNA ligase (ATP)</fullName>
        <ecNumber evidence="2">6.5.1.1</ecNumber>
    </recommendedName>
    <alternativeName>
        <fullName evidence="19">NHEJ DNA polymerase</fullName>
    </alternativeName>
</protein>
<dbReference type="EC" id="6.5.1.1" evidence="2"/>
<keyword evidence="18" id="KW-0511">Multifunctional enzyme</keyword>
<evidence type="ECO:0000256" key="16">
    <source>
        <dbReference type="ARBA" id="ARBA00023204"/>
    </source>
</evidence>
<evidence type="ECO:0000256" key="17">
    <source>
        <dbReference type="ARBA" id="ARBA00023211"/>
    </source>
</evidence>
<dbReference type="SUPFAM" id="SSF56091">
    <property type="entry name" value="DNA ligase/mRNA capping enzyme, catalytic domain"/>
    <property type="match status" value="1"/>
</dbReference>
<dbReference type="AlphaFoldDB" id="A0A165WFD0"/>
<dbReference type="GO" id="GO:0003887">
    <property type="term" value="F:DNA-directed DNA polymerase activity"/>
    <property type="evidence" value="ECO:0007669"/>
    <property type="project" value="UniProtKB-KW"/>
</dbReference>
<dbReference type="InterPro" id="IPR052171">
    <property type="entry name" value="NHEJ_LigD"/>
</dbReference>
<keyword evidence="8" id="KW-0547">Nucleotide-binding</keyword>
<keyword evidence="15" id="KW-0233">DNA recombination</keyword>
<dbReference type="PROSITE" id="PS50160">
    <property type="entry name" value="DNA_LIGASE_A3"/>
    <property type="match status" value="1"/>
</dbReference>
<dbReference type="RefSeq" id="WP_063389387.1">
    <property type="nucleotide sequence ID" value="NZ_LWBR01000072.1"/>
</dbReference>
<dbReference type="PANTHER" id="PTHR42705">
    <property type="entry name" value="BIFUNCTIONAL NON-HOMOLOGOUS END JOINING PROTEIN LIGD"/>
    <property type="match status" value="1"/>
</dbReference>
<evidence type="ECO:0000256" key="3">
    <source>
        <dbReference type="ARBA" id="ARBA00022598"/>
    </source>
</evidence>
<comment type="caution">
    <text evidence="24">The sequence shown here is derived from an EMBL/GenBank/DDBJ whole genome shotgun (WGS) entry which is preliminary data.</text>
</comment>
<keyword evidence="7" id="KW-0479">Metal-binding</keyword>
<keyword evidence="17" id="KW-0464">Manganese</keyword>
<comment type="similarity">
    <text evidence="21">In the C-terminal section; belongs to the ATP-dependent DNA ligase family.</text>
</comment>
<evidence type="ECO:0000313" key="25">
    <source>
        <dbReference type="Proteomes" id="UP000076476"/>
    </source>
</evidence>
<organism evidence="24 25">
    <name type="scientific">Aeribacillus pallidus</name>
    <dbReference type="NCBI Taxonomy" id="33936"/>
    <lineage>
        <taxon>Bacteria</taxon>
        <taxon>Bacillati</taxon>
        <taxon>Bacillota</taxon>
        <taxon>Bacilli</taxon>
        <taxon>Bacillales</taxon>
        <taxon>Bacillaceae</taxon>
        <taxon>Aeribacillus</taxon>
    </lineage>
</organism>
<dbReference type="NCBIfam" id="TIGR02778">
    <property type="entry name" value="ligD_pol"/>
    <property type="match status" value="1"/>
</dbReference>
<gene>
    <name evidence="24" type="ORF">AZI98_16730</name>
</gene>
<evidence type="ECO:0000256" key="18">
    <source>
        <dbReference type="ARBA" id="ARBA00023268"/>
    </source>
</evidence>
<evidence type="ECO:0000313" key="24">
    <source>
        <dbReference type="EMBL" id="KZN94928.1"/>
    </source>
</evidence>
<dbReference type="PANTHER" id="PTHR42705:SF2">
    <property type="entry name" value="BIFUNCTIONAL NON-HOMOLOGOUS END JOINING PROTEIN LIGD"/>
    <property type="match status" value="1"/>
</dbReference>
<keyword evidence="11" id="KW-0269">Exonuclease</keyword>
<accession>A0A165WFD0</accession>
<name>A0A165WFD0_9BACI</name>
<evidence type="ECO:0000256" key="20">
    <source>
        <dbReference type="ARBA" id="ARBA00034003"/>
    </source>
</evidence>
<keyword evidence="4" id="KW-0808">Transferase</keyword>
<comment type="similarity">
    <text evidence="22">In the N-terminal section; belongs to the LigD polymerase family.</text>
</comment>
<dbReference type="InterPro" id="IPR014145">
    <property type="entry name" value="LigD_pol_dom"/>
</dbReference>
<evidence type="ECO:0000256" key="13">
    <source>
        <dbReference type="ARBA" id="ARBA00022932"/>
    </source>
</evidence>
<dbReference type="Pfam" id="PF01068">
    <property type="entry name" value="DNA_ligase_A_M"/>
    <property type="match status" value="1"/>
</dbReference>
<keyword evidence="9" id="KW-0227">DNA damage</keyword>
<comment type="cofactor">
    <cofactor evidence="1">
        <name>Mn(2+)</name>
        <dbReference type="ChEBI" id="CHEBI:29035"/>
    </cofactor>
</comment>
<dbReference type="GO" id="GO:0005524">
    <property type="term" value="F:ATP binding"/>
    <property type="evidence" value="ECO:0007669"/>
    <property type="project" value="UniProtKB-KW"/>
</dbReference>
<dbReference type="GO" id="GO:0006281">
    <property type="term" value="P:DNA repair"/>
    <property type="evidence" value="ECO:0007669"/>
    <property type="project" value="UniProtKB-KW"/>
</dbReference>
<evidence type="ECO:0000256" key="8">
    <source>
        <dbReference type="ARBA" id="ARBA00022741"/>
    </source>
</evidence>
<evidence type="ECO:0000256" key="7">
    <source>
        <dbReference type="ARBA" id="ARBA00022723"/>
    </source>
</evidence>
<dbReference type="InterPro" id="IPR014143">
    <property type="entry name" value="NHEJ_ligase_prk"/>
</dbReference>
<keyword evidence="12" id="KW-0067">ATP-binding</keyword>
<dbReference type="Gene3D" id="3.30.470.30">
    <property type="entry name" value="DNA ligase/mRNA capping enzyme"/>
    <property type="match status" value="1"/>
</dbReference>
<dbReference type="EMBL" id="LWBR01000072">
    <property type="protein sequence ID" value="KZN94928.1"/>
    <property type="molecule type" value="Genomic_DNA"/>
</dbReference>
<dbReference type="GO" id="GO:0004527">
    <property type="term" value="F:exonuclease activity"/>
    <property type="evidence" value="ECO:0007669"/>
    <property type="project" value="UniProtKB-KW"/>
</dbReference>
<dbReference type="GO" id="GO:0006310">
    <property type="term" value="P:DNA recombination"/>
    <property type="evidence" value="ECO:0007669"/>
    <property type="project" value="UniProtKB-KW"/>
</dbReference>
<evidence type="ECO:0000256" key="11">
    <source>
        <dbReference type="ARBA" id="ARBA00022839"/>
    </source>
</evidence>
<keyword evidence="14" id="KW-0238">DNA-binding</keyword>
<evidence type="ECO:0000256" key="2">
    <source>
        <dbReference type="ARBA" id="ARBA00012727"/>
    </source>
</evidence>
<dbReference type="NCBIfam" id="NF007211">
    <property type="entry name" value="PRK09633.1"/>
    <property type="match status" value="1"/>
</dbReference>
<evidence type="ECO:0000256" key="21">
    <source>
        <dbReference type="ARBA" id="ARBA00049981"/>
    </source>
</evidence>
<dbReference type="NCBIfam" id="TIGR02776">
    <property type="entry name" value="NHEJ_ligase_prk"/>
    <property type="match status" value="1"/>
</dbReference>
<evidence type="ECO:0000256" key="19">
    <source>
        <dbReference type="ARBA" id="ARBA00029943"/>
    </source>
</evidence>
<dbReference type="GO" id="GO:0046872">
    <property type="term" value="F:metal ion binding"/>
    <property type="evidence" value="ECO:0007669"/>
    <property type="project" value="UniProtKB-KW"/>
</dbReference>
<evidence type="ECO:0000256" key="15">
    <source>
        <dbReference type="ARBA" id="ARBA00023172"/>
    </source>
</evidence>
<keyword evidence="25" id="KW-1185">Reference proteome</keyword>
<keyword evidence="13" id="KW-0239">DNA-directed DNA polymerase</keyword>
<comment type="catalytic activity">
    <reaction evidence="20">
        <text>ATP + (deoxyribonucleotide)n-3'-hydroxyl + 5'-phospho-(deoxyribonucleotide)m = (deoxyribonucleotide)n+m + AMP + diphosphate.</text>
        <dbReference type="EC" id="6.5.1.1"/>
    </reaction>
</comment>
<dbReference type="Gene3D" id="3.90.920.10">
    <property type="entry name" value="DNA primase, PRIM domain"/>
    <property type="match status" value="1"/>
</dbReference>
<keyword evidence="5" id="KW-0548">Nucleotidyltransferase</keyword>
<dbReference type="GO" id="GO:0003677">
    <property type="term" value="F:DNA binding"/>
    <property type="evidence" value="ECO:0007669"/>
    <property type="project" value="UniProtKB-KW"/>
</dbReference>
<dbReference type="OrthoDB" id="9802472at2"/>
<keyword evidence="3" id="KW-0436">Ligase</keyword>
<evidence type="ECO:0000256" key="10">
    <source>
        <dbReference type="ARBA" id="ARBA00022801"/>
    </source>
</evidence>
<dbReference type="STRING" id="33936.AZI98_16730"/>
<feature type="domain" description="ATP-dependent DNA ligase family profile" evidence="23">
    <location>
        <begin position="109"/>
        <end position="201"/>
    </location>
</feature>
<evidence type="ECO:0000256" key="4">
    <source>
        <dbReference type="ARBA" id="ARBA00022679"/>
    </source>
</evidence>
<dbReference type="Proteomes" id="UP000076476">
    <property type="component" value="Unassembled WGS sequence"/>
</dbReference>
<sequence>MQPMMPTLSFHIPEGEQWLYEPKYDGFRTILQADEDRISLMSRNGNDLSPSFPEIKHFIERHIEKWRPFFPLVLDGELVMLKTAFSADVASLKRKWKRKSDETTEAYQLLVFDILLLQGEDITKKPLSSRKELLSSVFQQLGLPLHVSPENPVPIQMIQAYHQFSQLWEKIVQHEGEGVVCKHMLSTYENKKRTSQWLKIKNFKEALFFVTGFDSNNGYIHISVHHKGAIVQAGVFSHGMPDNQKQALLEIIKKKGKKENHLYTIEPAICMKVRFLSIDSGSLREPSFHSFALEHNWTDCTFLQLKMAEANVKDVAVTHIEKPLWPKYDIQKQDFLLYLLEISDYMLPFLKDRPLTVIRYPHGLLGEAFFQKNCPDYAPEFIQTKTIDGIHYIICNDKKTLMWLGNQLAIEFHIPFNTWKEKQPAEIVFDLDPPSKNEFHLAIYAANKLKECLDRFEIASFPKLSGNKGIQVHIPIGTNIFSYEETRRFTSFFANYLAEQHPNEFTIERLKKKRGSRLYIDFLQHAEGKTIISPYSVRGVENGTVAAPLHWNEVNEQLDAESFTMDYCINRVKSGICPMKHYFSIDQHEKIKAIVEHLL</sequence>
<evidence type="ECO:0000256" key="1">
    <source>
        <dbReference type="ARBA" id="ARBA00001936"/>
    </source>
</evidence>